<evidence type="ECO:0000256" key="1">
    <source>
        <dbReference type="ARBA" id="ARBA00022723"/>
    </source>
</evidence>
<dbReference type="EMBL" id="JAMGBD010000002">
    <property type="protein sequence ID" value="MCL6684300.1"/>
    <property type="molecule type" value="Genomic_DNA"/>
</dbReference>
<feature type="chain" id="PRO_5046116815" evidence="3">
    <location>
        <begin position="21"/>
        <end position="126"/>
    </location>
</feature>
<keyword evidence="2" id="KW-0186">Copper</keyword>
<dbReference type="RefSeq" id="WP_249848718.1">
    <property type="nucleotide sequence ID" value="NZ_JAMGBD010000002.1"/>
</dbReference>
<proteinExistence type="predicted"/>
<dbReference type="InterPro" id="IPR008972">
    <property type="entry name" value="Cupredoxin"/>
</dbReference>
<protein>
    <submittedName>
        <fullName evidence="5">Plastocyanin/azurin family copper-binding protein</fullName>
    </submittedName>
</protein>
<dbReference type="SUPFAM" id="SSF49503">
    <property type="entry name" value="Cupredoxins"/>
    <property type="match status" value="1"/>
</dbReference>
<name>A0ABT0RP56_9SPHN</name>
<evidence type="ECO:0000256" key="3">
    <source>
        <dbReference type="SAM" id="SignalP"/>
    </source>
</evidence>
<gene>
    <name evidence="5" type="ORF">LZ536_10360</name>
</gene>
<keyword evidence="6" id="KW-1185">Reference proteome</keyword>
<keyword evidence="3" id="KW-0732">Signal</keyword>
<keyword evidence="1" id="KW-0479">Metal-binding</keyword>
<evidence type="ECO:0000313" key="6">
    <source>
        <dbReference type="Proteomes" id="UP001165363"/>
    </source>
</evidence>
<comment type="caution">
    <text evidence="5">The sequence shown here is derived from an EMBL/GenBank/DDBJ whole genome shotgun (WGS) entry which is preliminary data.</text>
</comment>
<feature type="signal peptide" evidence="3">
    <location>
        <begin position="1"/>
        <end position="20"/>
    </location>
</feature>
<dbReference type="Gene3D" id="2.60.40.420">
    <property type="entry name" value="Cupredoxins - blue copper proteins"/>
    <property type="match status" value="1"/>
</dbReference>
<evidence type="ECO:0000313" key="5">
    <source>
        <dbReference type="EMBL" id="MCL6684300.1"/>
    </source>
</evidence>
<dbReference type="Pfam" id="PF00127">
    <property type="entry name" value="Copper-bind"/>
    <property type="match status" value="1"/>
</dbReference>
<dbReference type="InterPro" id="IPR000923">
    <property type="entry name" value="BlueCu_1"/>
</dbReference>
<dbReference type="Proteomes" id="UP001165363">
    <property type="component" value="Unassembled WGS sequence"/>
</dbReference>
<evidence type="ECO:0000256" key="2">
    <source>
        <dbReference type="ARBA" id="ARBA00023008"/>
    </source>
</evidence>
<reference evidence="5" key="1">
    <citation type="submission" date="2022-05" db="EMBL/GenBank/DDBJ databases">
        <authorList>
            <person name="Jo J.-H."/>
            <person name="Im W.-T."/>
        </authorList>
    </citation>
    <scope>NUCLEOTIDE SEQUENCE</scope>
    <source>
        <strain evidence="5">SE158</strain>
    </source>
</reference>
<accession>A0ABT0RP56</accession>
<organism evidence="5 6">
    <name type="scientific">Sphingomonas alba</name>
    <dbReference type="NCBI Taxonomy" id="2908208"/>
    <lineage>
        <taxon>Bacteria</taxon>
        <taxon>Pseudomonadati</taxon>
        <taxon>Pseudomonadota</taxon>
        <taxon>Alphaproteobacteria</taxon>
        <taxon>Sphingomonadales</taxon>
        <taxon>Sphingomonadaceae</taxon>
        <taxon>Sphingomonas</taxon>
    </lineage>
</organism>
<evidence type="ECO:0000259" key="4">
    <source>
        <dbReference type="Pfam" id="PF00127"/>
    </source>
</evidence>
<sequence length="126" mass="13257">MKSLVAFSLMSLIALNPLRAADPSVVQVTMTSFNFNPATVQLRAGIPTVLQLRNDAGGAHNFSAPAFFAAAHIDPASSALIHDGHVEVKGHAQVDITLTPAAGQYPLKCTHPLHSSFGMKGSITVR</sequence>
<feature type="domain" description="Blue (type 1) copper" evidence="4">
    <location>
        <begin position="26"/>
        <end position="125"/>
    </location>
</feature>